<proteinExistence type="predicted"/>
<dbReference type="RefSeq" id="WP_236696369.1">
    <property type="nucleotide sequence ID" value="NZ_LECT01000030.1"/>
</dbReference>
<sequence length="420" mass="45753">MFSKILSAKSLQFLGLLMLLVIGVCAASVARDLMSIAPTPSSASRRTLAPKDSGGSVANAVNQWSQFVSSQFAGDQACQACHPVEYEAHLRSGHSRTATPMVESELAQQLLSQGEYEDSLRNQTFRFTKQADQFLVSTSTGQGRASANASSPPNTQSKNLSVTVNWLLGSGTHAQTPLAIQKDGSRGIEMRWSSFHGDDQLNVTPDHDQYTTFREGTAECFGRPMDAMDVRSCIGCHSTVVPPPPLPLTPDTMIANVGCERCHGPRKQHVILAGRGLPEQSKPMIDQHDASAHMETCSACHRDERSVSADSTAAERARFQPYGLKKSECYLQSSGQLTCSTCHDPHDTTSHDRQQYIQQCQSCHQPQASTICPEAPAGDCIECHMPLTPWTQGIAFRDHWIRIVDDTASHAAETTREASP</sequence>
<keyword evidence="1" id="KW-0732">Signal</keyword>
<dbReference type="PANTHER" id="PTHR35038">
    <property type="entry name" value="DISSIMILATORY SULFITE REDUCTASE SIRA"/>
    <property type="match status" value="1"/>
</dbReference>
<dbReference type="InterPro" id="IPR023155">
    <property type="entry name" value="Cyt_c-552/4"/>
</dbReference>
<name>A0A0J1BBL6_RHOIS</name>
<dbReference type="STRING" id="595434.RISK_004009"/>
<dbReference type="PANTHER" id="PTHR35038:SF8">
    <property type="entry name" value="C-TYPE POLYHEME CYTOCHROME OMCC"/>
    <property type="match status" value="1"/>
</dbReference>
<evidence type="ECO:0000313" key="5">
    <source>
        <dbReference type="Proteomes" id="UP000036367"/>
    </source>
</evidence>
<reference evidence="4" key="1">
    <citation type="submission" date="2015-05" db="EMBL/GenBank/DDBJ databases">
        <title>Permanent draft genome of Rhodopirellula islandicus K833.</title>
        <authorList>
            <person name="Kizina J."/>
            <person name="Richter M."/>
            <person name="Glockner F.O."/>
            <person name="Harder J."/>
        </authorList>
    </citation>
    <scope>NUCLEOTIDE SEQUENCE [LARGE SCALE GENOMIC DNA]</scope>
    <source>
        <strain evidence="4">K833</strain>
    </source>
</reference>
<dbReference type="InterPro" id="IPR051829">
    <property type="entry name" value="Multiheme_Cytochr_ET"/>
</dbReference>
<gene>
    <name evidence="4" type="ORF">RISK_004009</name>
</gene>
<comment type="caution">
    <text evidence="4">The sequence shown here is derived from an EMBL/GenBank/DDBJ whole genome shotgun (WGS) entry which is preliminary data.</text>
</comment>
<dbReference type="PATRIC" id="fig|595434.4.peg.3799"/>
<feature type="domain" description="Cytochrome c-552/4" evidence="3">
    <location>
        <begin position="228"/>
        <end position="264"/>
    </location>
</feature>
<dbReference type="EMBL" id="LECT01000030">
    <property type="protein sequence ID" value="KLU04040.1"/>
    <property type="molecule type" value="Genomic_DNA"/>
</dbReference>
<organism evidence="4 5">
    <name type="scientific">Rhodopirellula islandica</name>
    <dbReference type="NCBI Taxonomy" id="595434"/>
    <lineage>
        <taxon>Bacteria</taxon>
        <taxon>Pseudomonadati</taxon>
        <taxon>Planctomycetota</taxon>
        <taxon>Planctomycetia</taxon>
        <taxon>Pirellulales</taxon>
        <taxon>Pirellulaceae</taxon>
        <taxon>Rhodopirellula</taxon>
    </lineage>
</organism>
<dbReference type="AlphaFoldDB" id="A0A0J1BBL6"/>
<feature type="region of interest" description="Disordered" evidence="2">
    <location>
        <begin position="138"/>
        <end position="158"/>
    </location>
</feature>
<evidence type="ECO:0000256" key="1">
    <source>
        <dbReference type="ARBA" id="ARBA00022729"/>
    </source>
</evidence>
<dbReference type="Gene3D" id="1.10.1130.10">
    <property type="entry name" value="Flavocytochrome C3, Chain A"/>
    <property type="match status" value="1"/>
</dbReference>
<dbReference type="Pfam" id="PF13435">
    <property type="entry name" value="Cytochrome_C554"/>
    <property type="match status" value="1"/>
</dbReference>
<dbReference type="SUPFAM" id="SSF48695">
    <property type="entry name" value="Multiheme cytochromes"/>
    <property type="match status" value="1"/>
</dbReference>
<evidence type="ECO:0000256" key="2">
    <source>
        <dbReference type="SAM" id="MobiDB-lite"/>
    </source>
</evidence>
<dbReference type="InterPro" id="IPR036280">
    <property type="entry name" value="Multihaem_cyt_sf"/>
</dbReference>
<evidence type="ECO:0000259" key="3">
    <source>
        <dbReference type="Pfam" id="PF13435"/>
    </source>
</evidence>
<accession>A0A0J1BBL6</accession>
<protein>
    <submittedName>
        <fullName evidence="4">TPR domain protein</fullName>
    </submittedName>
</protein>
<evidence type="ECO:0000313" key="4">
    <source>
        <dbReference type="EMBL" id="KLU04040.1"/>
    </source>
</evidence>
<keyword evidence="5" id="KW-1185">Reference proteome</keyword>
<dbReference type="Proteomes" id="UP000036367">
    <property type="component" value="Unassembled WGS sequence"/>
</dbReference>